<dbReference type="NCBIfam" id="TIGR00414">
    <property type="entry name" value="serS"/>
    <property type="match status" value="1"/>
</dbReference>
<comment type="subunit">
    <text evidence="12">Homodimer. The tRNA molecule binds across the dimer.</text>
</comment>
<evidence type="ECO:0000256" key="13">
    <source>
        <dbReference type="PIRSR" id="PIRSR001529-1"/>
    </source>
</evidence>
<dbReference type="RefSeq" id="WP_042580597.1">
    <property type="nucleotide sequence ID" value="NZ_JXQQ01000047.1"/>
</dbReference>
<dbReference type="PANTHER" id="PTHR43697">
    <property type="entry name" value="SERYL-TRNA SYNTHETASE"/>
    <property type="match status" value="1"/>
</dbReference>
<keyword evidence="4 12" id="KW-0963">Cytoplasm</keyword>
<dbReference type="CDD" id="cd00770">
    <property type="entry name" value="SerRS_core"/>
    <property type="match status" value="1"/>
</dbReference>
<dbReference type="GO" id="GO:0016260">
    <property type="term" value="P:selenocysteine biosynthetic process"/>
    <property type="evidence" value="ECO:0007669"/>
    <property type="project" value="UniProtKB-UniRule"/>
</dbReference>
<dbReference type="GO" id="GO:0004828">
    <property type="term" value="F:serine-tRNA ligase activity"/>
    <property type="evidence" value="ECO:0007669"/>
    <property type="project" value="UniProtKB-UniRule"/>
</dbReference>
<feature type="binding site" evidence="13">
    <location>
        <position position="250"/>
    </location>
    <ligand>
        <name>L-serine</name>
        <dbReference type="ChEBI" id="CHEBI:33384"/>
    </ligand>
</feature>
<organism evidence="17 18">
    <name type="scientific">Variovorax paradoxus</name>
    <dbReference type="NCBI Taxonomy" id="34073"/>
    <lineage>
        <taxon>Bacteria</taxon>
        <taxon>Pseudomonadati</taxon>
        <taxon>Pseudomonadota</taxon>
        <taxon>Betaproteobacteria</taxon>
        <taxon>Burkholderiales</taxon>
        <taxon>Comamonadaceae</taxon>
        <taxon>Variovorax</taxon>
    </lineage>
</organism>
<dbReference type="InterPro" id="IPR002314">
    <property type="entry name" value="aa-tRNA-synt_IIb"/>
</dbReference>
<feature type="binding site" evidence="12">
    <location>
        <begin position="250"/>
        <end position="252"/>
    </location>
    <ligand>
        <name>L-serine</name>
        <dbReference type="ChEBI" id="CHEBI:33384"/>
    </ligand>
</feature>
<comment type="caution">
    <text evidence="12">Lacks conserved residue(s) required for the propagation of feature annotation.</text>
</comment>
<comment type="catalytic activity">
    <reaction evidence="10 12">
        <text>tRNA(Sec) + L-serine + ATP = L-seryl-tRNA(Sec) + AMP + diphosphate + H(+)</text>
        <dbReference type="Rhea" id="RHEA:42580"/>
        <dbReference type="Rhea" id="RHEA-COMP:9742"/>
        <dbReference type="Rhea" id="RHEA-COMP:10128"/>
        <dbReference type="ChEBI" id="CHEBI:15378"/>
        <dbReference type="ChEBI" id="CHEBI:30616"/>
        <dbReference type="ChEBI" id="CHEBI:33019"/>
        <dbReference type="ChEBI" id="CHEBI:33384"/>
        <dbReference type="ChEBI" id="CHEBI:78442"/>
        <dbReference type="ChEBI" id="CHEBI:78533"/>
        <dbReference type="ChEBI" id="CHEBI:456215"/>
        <dbReference type="EC" id="6.1.1.11"/>
    </reaction>
</comment>
<dbReference type="InterPro" id="IPR002317">
    <property type="entry name" value="Ser-tRNA-ligase_type_1"/>
</dbReference>
<evidence type="ECO:0000313" key="17">
    <source>
        <dbReference type="EMBL" id="KIQ28843.1"/>
    </source>
</evidence>
<evidence type="ECO:0000256" key="2">
    <source>
        <dbReference type="ARBA" id="ARBA00005045"/>
    </source>
</evidence>
<evidence type="ECO:0000256" key="4">
    <source>
        <dbReference type="ARBA" id="ARBA00022490"/>
    </source>
</evidence>
<dbReference type="InterPro" id="IPR033729">
    <property type="entry name" value="SerRS_core"/>
</dbReference>
<dbReference type="Pfam" id="PF00587">
    <property type="entry name" value="tRNA-synt_2b"/>
    <property type="match status" value="1"/>
</dbReference>
<keyword evidence="15" id="KW-0175">Coiled coil</keyword>
<feature type="coiled-coil region" evidence="15">
    <location>
        <begin position="33"/>
        <end position="95"/>
    </location>
</feature>
<evidence type="ECO:0000256" key="6">
    <source>
        <dbReference type="ARBA" id="ARBA00022741"/>
    </source>
</evidence>
<dbReference type="PANTHER" id="PTHR43697:SF1">
    <property type="entry name" value="SERINE--TRNA LIGASE"/>
    <property type="match status" value="1"/>
</dbReference>
<evidence type="ECO:0000313" key="18">
    <source>
        <dbReference type="Proteomes" id="UP000032067"/>
    </source>
</evidence>
<accession>A0A0D0LI24</accession>
<dbReference type="InterPro" id="IPR010978">
    <property type="entry name" value="tRNA-bd_arm"/>
</dbReference>
<dbReference type="UniPathway" id="UPA00906">
    <property type="reaction ID" value="UER00895"/>
</dbReference>
<feature type="binding site" evidence="12 13">
    <location>
        <position position="304"/>
    </location>
    <ligand>
        <name>L-serine</name>
        <dbReference type="ChEBI" id="CHEBI:33384"/>
    </ligand>
</feature>
<feature type="binding site" evidence="12 14">
    <location>
        <begin position="281"/>
        <end position="283"/>
    </location>
    <ligand>
        <name>ATP</name>
        <dbReference type="ChEBI" id="CHEBI:30616"/>
    </ligand>
</feature>
<evidence type="ECO:0000256" key="1">
    <source>
        <dbReference type="ARBA" id="ARBA00004496"/>
    </source>
</evidence>
<evidence type="ECO:0000256" key="11">
    <source>
        <dbReference type="ARBA" id="ARBA00048823"/>
    </source>
</evidence>
<protein>
    <recommendedName>
        <fullName evidence="12">Serine--tRNA ligase</fullName>
        <ecNumber evidence="12">6.1.1.11</ecNumber>
    </recommendedName>
    <alternativeName>
        <fullName evidence="12">Seryl-tRNA synthetase</fullName>
        <shortName evidence="12">SerRS</shortName>
    </alternativeName>
    <alternativeName>
        <fullName evidence="12">Seryl-tRNA(Ser/Sec) synthetase</fullName>
    </alternativeName>
</protein>
<comment type="subcellular location">
    <subcellularLocation>
        <location evidence="1 12">Cytoplasm</location>
    </subcellularLocation>
</comment>
<comment type="caution">
    <text evidence="17">The sequence shown here is derived from an EMBL/GenBank/DDBJ whole genome shotgun (WGS) entry which is preliminary data.</text>
</comment>
<dbReference type="Proteomes" id="UP000032067">
    <property type="component" value="Unassembled WGS sequence"/>
</dbReference>
<dbReference type="GO" id="GO:0006434">
    <property type="term" value="P:seryl-tRNA aminoacylation"/>
    <property type="evidence" value="ECO:0007669"/>
    <property type="project" value="UniProtKB-UniRule"/>
</dbReference>
<dbReference type="EMBL" id="JXQQ01000047">
    <property type="protein sequence ID" value="KIQ28843.1"/>
    <property type="molecule type" value="Genomic_DNA"/>
</dbReference>
<dbReference type="Gene3D" id="3.30.930.10">
    <property type="entry name" value="Bira Bifunctional Protein, Domain 2"/>
    <property type="match status" value="1"/>
</dbReference>
<dbReference type="SUPFAM" id="SSF46589">
    <property type="entry name" value="tRNA-binding arm"/>
    <property type="match status" value="1"/>
</dbReference>
<evidence type="ECO:0000256" key="9">
    <source>
        <dbReference type="ARBA" id="ARBA00023146"/>
    </source>
</evidence>
<proteinExistence type="inferred from homology"/>
<keyword evidence="7 12" id="KW-0067">ATP-binding</keyword>
<evidence type="ECO:0000256" key="12">
    <source>
        <dbReference type="HAMAP-Rule" id="MF_00176"/>
    </source>
</evidence>
<dbReference type="PIRSF" id="PIRSF001529">
    <property type="entry name" value="Ser-tRNA-synth_IIa"/>
    <property type="match status" value="1"/>
</dbReference>
<feature type="binding site" evidence="13">
    <location>
        <position position="281"/>
    </location>
    <ligand>
        <name>L-serine</name>
        <dbReference type="ChEBI" id="CHEBI:33384"/>
    </ligand>
</feature>
<dbReference type="OrthoDB" id="9804647at2"/>
<name>A0A0D0LI24_VARPD</name>
<dbReference type="EC" id="6.1.1.11" evidence="12"/>
<evidence type="ECO:0000256" key="15">
    <source>
        <dbReference type="SAM" id="Coils"/>
    </source>
</evidence>
<keyword evidence="8 12" id="KW-0648">Protein biosynthesis</keyword>
<comment type="catalytic activity">
    <reaction evidence="11 12">
        <text>tRNA(Ser) + L-serine + ATP = L-seryl-tRNA(Ser) + AMP + diphosphate + H(+)</text>
        <dbReference type="Rhea" id="RHEA:12292"/>
        <dbReference type="Rhea" id="RHEA-COMP:9669"/>
        <dbReference type="Rhea" id="RHEA-COMP:9703"/>
        <dbReference type="ChEBI" id="CHEBI:15378"/>
        <dbReference type="ChEBI" id="CHEBI:30616"/>
        <dbReference type="ChEBI" id="CHEBI:33019"/>
        <dbReference type="ChEBI" id="CHEBI:33384"/>
        <dbReference type="ChEBI" id="CHEBI:78442"/>
        <dbReference type="ChEBI" id="CHEBI:78533"/>
        <dbReference type="ChEBI" id="CHEBI:456215"/>
        <dbReference type="EC" id="6.1.1.11"/>
    </reaction>
</comment>
<dbReference type="InterPro" id="IPR045864">
    <property type="entry name" value="aa-tRNA-synth_II/BPL/LPL"/>
</dbReference>
<dbReference type="AlphaFoldDB" id="A0A0D0LI24"/>
<evidence type="ECO:0000256" key="5">
    <source>
        <dbReference type="ARBA" id="ARBA00022598"/>
    </source>
</evidence>
<dbReference type="InterPro" id="IPR015866">
    <property type="entry name" value="Ser-tRNA-synth_1_N"/>
</dbReference>
<dbReference type="Gene3D" id="1.10.287.40">
    <property type="entry name" value="Serine-tRNA synthetase, tRNA binding domain"/>
    <property type="match status" value="1"/>
</dbReference>
<comment type="function">
    <text evidence="12">Catalyzes the attachment of serine to tRNA(Ser). Is also able to aminoacylate tRNA(Sec) with serine, to form the misacylated tRNA L-seryl-tRNA(Sec), which will be further converted into selenocysteinyl-tRNA(Sec).</text>
</comment>
<evidence type="ECO:0000256" key="7">
    <source>
        <dbReference type="ARBA" id="ARBA00022840"/>
    </source>
</evidence>
<sequence length="443" mass="48362">MLDITLLRKDLASAVAGLEKRKKNQPYLDVSAFTALEAERKTLQTRTEEIQARRNTLNKQIGPLKAKGESTDALMAEVNALKAEQESQSKRLEEIQPELQALLLAVPNLPHASVPLGEDETGNVEMRRWSPQGGAGGNAVPLPFTAKDHVDLGAPLGLDFEMGAKLAGSRFTVMKGPIARLHRALAQFMLDIQTEKHGYAECYVPYIVNAATLSGTGQLPKFEGDLFAAKKGGQDGEPAPDHSALYLIPTSEVPLTNFVRDEVVPEAQLPIKLTAHTPCFRSEAGSAGRDTRGMIRQHQFDKVEMVQVVHPEKSYDALEQMTGHAEAVLQALELPYRVVLLCTGDMGFGATKTYDLEVWLPAQDTYREISSVSNCEAFQARRLQARFKNAQGKNELVHTLNGSGLAVGRTLVAVLENHQNEDGSINVPAALRPYLGGLELLRG</sequence>
<dbReference type="GO" id="GO:0005737">
    <property type="term" value="C:cytoplasm"/>
    <property type="evidence" value="ECO:0007669"/>
    <property type="project" value="UniProtKB-SubCell"/>
</dbReference>
<feature type="binding site" evidence="13">
    <location>
        <position position="401"/>
    </location>
    <ligand>
        <name>L-serine</name>
        <dbReference type="ChEBI" id="CHEBI:33384"/>
    </ligand>
</feature>
<dbReference type="PROSITE" id="PS50862">
    <property type="entry name" value="AA_TRNA_LIGASE_II"/>
    <property type="match status" value="1"/>
</dbReference>
<dbReference type="PRINTS" id="PR00981">
    <property type="entry name" value="TRNASYNTHSER"/>
</dbReference>
<dbReference type="SUPFAM" id="SSF55681">
    <property type="entry name" value="Class II aaRS and biotin synthetases"/>
    <property type="match status" value="1"/>
</dbReference>
<feature type="binding site" evidence="12 14">
    <location>
        <begin position="368"/>
        <end position="371"/>
    </location>
    <ligand>
        <name>ATP</name>
        <dbReference type="ChEBI" id="CHEBI:30616"/>
    </ligand>
</feature>
<keyword evidence="5 12" id="KW-0436">Ligase</keyword>
<dbReference type="Pfam" id="PF02403">
    <property type="entry name" value="Seryl_tRNA_N"/>
    <property type="match status" value="1"/>
</dbReference>
<reference evidence="17 18" key="1">
    <citation type="submission" date="2014-12" db="EMBL/GenBank/DDBJ databases">
        <title>16Stimator: statistical estimation of ribosomal gene copy numbers from draft genome assemblies.</title>
        <authorList>
            <person name="Perisin M.A."/>
            <person name="Vetter M."/>
            <person name="Gilbert J.A."/>
            <person name="Bergelson J."/>
        </authorList>
    </citation>
    <scope>NUCLEOTIDE SEQUENCE [LARGE SCALE GENOMIC DNA]</scope>
    <source>
        <strain evidence="17 18">MEDvA23</strain>
    </source>
</reference>
<evidence type="ECO:0000259" key="16">
    <source>
        <dbReference type="PROSITE" id="PS50862"/>
    </source>
</evidence>
<feature type="binding site" evidence="12">
    <location>
        <position position="403"/>
    </location>
    <ligand>
        <name>L-serine</name>
        <dbReference type="ChEBI" id="CHEBI:33384"/>
    </ligand>
</feature>
<comment type="pathway">
    <text evidence="2 12">Aminoacyl-tRNA biosynthesis; selenocysteinyl-tRNA(Sec) biosynthesis; L-seryl-tRNA(Sec) from L-serine and tRNA(Sec): step 1/1.</text>
</comment>
<feature type="domain" description="Aminoacyl-transfer RNA synthetases class-II family profile" evidence="16">
    <location>
        <begin position="148"/>
        <end position="428"/>
    </location>
</feature>
<gene>
    <name evidence="12" type="primary">serS</name>
    <name evidence="17" type="ORF">RT97_20165</name>
</gene>
<evidence type="ECO:0000256" key="10">
    <source>
        <dbReference type="ARBA" id="ARBA00047929"/>
    </source>
</evidence>
<comment type="similarity">
    <text evidence="3 12">Belongs to the class-II aminoacyl-tRNA synthetase family. Type-1 seryl-tRNA synthetase subfamily.</text>
</comment>
<dbReference type="InterPro" id="IPR042103">
    <property type="entry name" value="SerRS_1_N_sf"/>
</dbReference>
<keyword evidence="9 12" id="KW-0030">Aminoacyl-tRNA synthetase</keyword>
<evidence type="ECO:0000256" key="14">
    <source>
        <dbReference type="PIRSR" id="PIRSR001529-2"/>
    </source>
</evidence>
<keyword evidence="6 12" id="KW-0547">Nucleotide-binding</keyword>
<comment type="domain">
    <text evidence="12">Consists of two distinct domains, a catalytic core and a N-terminal extension that is involved in tRNA binding.</text>
</comment>
<evidence type="ECO:0000256" key="3">
    <source>
        <dbReference type="ARBA" id="ARBA00010728"/>
    </source>
</evidence>
<dbReference type="HAMAP" id="MF_00176">
    <property type="entry name" value="Ser_tRNA_synth_type1"/>
    <property type="match status" value="1"/>
</dbReference>
<dbReference type="GO" id="GO:0005524">
    <property type="term" value="F:ATP binding"/>
    <property type="evidence" value="ECO:0007669"/>
    <property type="project" value="UniProtKB-UniRule"/>
</dbReference>
<evidence type="ECO:0000256" key="8">
    <source>
        <dbReference type="ARBA" id="ARBA00022917"/>
    </source>
</evidence>
<dbReference type="InterPro" id="IPR006195">
    <property type="entry name" value="aa-tRNA-synth_II"/>
</dbReference>